<dbReference type="InterPro" id="IPR029058">
    <property type="entry name" value="AB_hydrolase_fold"/>
</dbReference>
<sequence length="357" mass="38668">MDVPPPLPAGPQRPLISKKNFSVAGIITNVYGIAELPDHVTEVACLWLLHPRFQARGDMEFAATTILGEWHKRLNDGHAGSSPKGLIAVSFDGRNHGSREITPLANEVWRTGNETHAPDMLSIYHGTALDASILMLYLPSYIFPESKSSITDNIVLGTSLGGHAAWLSLLHEPSVTAAVIIIGCPDYVRLMSHRAAKSKRPSWVNTSPQGIAFVGSRDFPGALVAAVKKYDPAGLLMGQLDGGDHLHQPSDKEIQKLRPIMHDHLAGKKILSLSGGADKLVPYSCSEPFITFLSRAIEKDTGWFADGGVELTNKVFDGVGHEMTQEMLLEAVEFVANVLTAVPSNRDPALKQGHPKM</sequence>
<dbReference type="PANTHER" id="PTHR47381:SF3">
    <property type="entry name" value="ALPHA_BETA-HYDROLASES SUPERFAMILY PROTEIN"/>
    <property type="match status" value="1"/>
</dbReference>
<comment type="caution">
    <text evidence="1">The sequence shown here is derived from an EMBL/GenBank/DDBJ whole genome shotgun (WGS) entry which is preliminary data.</text>
</comment>
<dbReference type="EMBL" id="JAGHQM010001075">
    <property type="protein sequence ID" value="KAH0556542.1"/>
    <property type="molecule type" value="Genomic_DNA"/>
</dbReference>
<dbReference type="PANTHER" id="PTHR47381">
    <property type="entry name" value="ALPHA/BETA-HYDROLASES SUPERFAMILY PROTEIN"/>
    <property type="match status" value="1"/>
</dbReference>
<reference evidence="1" key="1">
    <citation type="submission" date="2021-03" db="EMBL/GenBank/DDBJ databases">
        <title>Comparative genomics and phylogenomic investigation of the class Geoglossomycetes provide insights into ecological specialization and systematics.</title>
        <authorList>
            <person name="Melie T."/>
            <person name="Pirro S."/>
            <person name="Miller A.N."/>
            <person name="Quandt A."/>
        </authorList>
    </citation>
    <scope>NUCLEOTIDE SEQUENCE</scope>
    <source>
        <strain evidence="1">CAQ_001_2017</strain>
    </source>
</reference>
<dbReference type="Proteomes" id="UP000750711">
    <property type="component" value="Unassembled WGS sequence"/>
</dbReference>
<dbReference type="Gene3D" id="3.40.50.1820">
    <property type="entry name" value="alpha/beta hydrolase"/>
    <property type="match status" value="1"/>
</dbReference>
<gene>
    <name evidence="1" type="ORF">GP486_005593</name>
</gene>
<organism evidence="1 2">
    <name type="scientific">Trichoglossum hirsutum</name>
    <dbReference type="NCBI Taxonomy" id="265104"/>
    <lineage>
        <taxon>Eukaryota</taxon>
        <taxon>Fungi</taxon>
        <taxon>Dikarya</taxon>
        <taxon>Ascomycota</taxon>
        <taxon>Pezizomycotina</taxon>
        <taxon>Geoglossomycetes</taxon>
        <taxon>Geoglossales</taxon>
        <taxon>Geoglossaceae</taxon>
        <taxon>Trichoglossum</taxon>
    </lineage>
</organism>
<proteinExistence type="predicted"/>
<evidence type="ECO:0000313" key="1">
    <source>
        <dbReference type="EMBL" id="KAH0556542.1"/>
    </source>
</evidence>
<keyword evidence="2" id="KW-1185">Reference proteome</keyword>
<dbReference type="SUPFAM" id="SSF53474">
    <property type="entry name" value="alpha/beta-Hydrolases"/>
    <property type="match status" value="1"/>
</dbReference>
<name>A0A9P8L8Y5_9PEZI</name>
<accession>A0A9P8L8Y5</accession>
<protein>
    <submittedName>
        <fullName evidence="1">Uncharacterized protein</fullName>
    </submittedName>
</protein>
<evidence type="ECO:0000313" key="2">
    <source>
        <dbReference type="Proteomes" id="UP000750711"/>
    </source>
</evidence>
<dbReference type="AlphaFoldDB" id="A0A9P8L8Y5"/>